<evidence type="ECO:0000256" key="1">
    <source>
        <dbReference type="SAM" id="Coils"/>
    </source>
</evidence>
<keyword evidence="1" id="KW-0175">Coiled coil</keyword>
<name>A0AA35YCK8_LACSI</name>
<dbReference type="PANTHER" id="PTHR33411:SF5">
    <property type="entry name" value="OS04G0610200 PROTEIN"/>
    <property type="match status" value="1"/>
</dbReference>
<accession>A0AA35YCK8</accession>
<organism evidence="3 4">
    <name type="scientific">Lactuca saligna</name>
    <name type="common">Willowleaf lettuce</name>
    <dbReference type="NCBI Taxonomy" id="75948"/>
    <lineage>
        <taxon>Eukaryota</taxon>
        <taxon>Viridiplantae</taxon>
        <taxon>Streptophyta</taxon>
        <taxon>Embryophyta</taxon>
        <taxon>Tracheophyta</taxon>
        <taxon>Spermatophyta</taxon>
        <taxon>Magnoliopsida</taxon>
        <taxon>eudicotyledons</taxon>
        <taxon>Gunneridae</taxon>
        <taxon>Pentapetalae</taxon>
        <taxon>asterids</taxon>
        <taxon>campanulids</taxon>
        <taxon>Asterales</taxon>
        <taxon>Asteraceae</taxon>
        <taxon>Cichorioideae</taxon>
        <taxon>Cichorieae</taxon>
        <taxon>Lactucinae</taxon>
        <taxon>Lactuca</taxon>
    </lineage>
</organism>
<reference evidence="3" key="1">
    <citation type="submission" date="2023-04" db="EMBL/GenBank/DDBJ databases">
        <authorList>
            <person name="Vijverberg K."/>
            <person name="Xiong W."/>
            <person name="Schranz E."/>
        </authorList>
    </citation>
    <scope>NUCLEOTIDE SEQUENCE</scope>
</reference>
<evidence type="ECO:0000256" key="2">
    <source>
        <dbReference type="SAM" id="MobiDB-lite"/>
    </source>
</evidence>
<protein>
    <submittedName>
        <fullName evidence="3">Uncharacterized protein</fullName>
    </submittedName>
</protein>
<evidence type="ECO:0000313" key="4">
    <source>
        <dbReference type="Proteomes" id="UP001177003"/>
    </source>
</evidence>
<feature type="compositionally biased region" description="Basic and acidic residues" evidence="2">
    <location>
        <begin position="1"/>
        <end position="11"/>
    </location>
</feature>
<evidence type="ECO:0000313" key="3">
    <source>
        <dbReference type="EMBL" id="CAI9270167.1"/>
    </source>
</evidence>
<gene>
    <name evidence="3" type="ORF">LSALG_LOCUS10500</name>
</gene>
<dbReference type="EMBL" id="OX465077">
    <property type="protein sequence ID" value="CAI9270167.1"/>
    <property type="molecule type" value="Genomic_DNA"/>
</dbReference>
<dbReference type="Proteomes" id="UP001177003">
    <property type="component" value="Chromosome 1"/>
</dbReference>
<sequence>MSGIRCKDKGHSNNSFSGSARHRMGRASPNSTEEPRYRTTLVPIDMPIVKGVVGSNSQGAISQQTDIADPLADLVGILCRRARETGGNDGFEDYCFEGADAEATFRSPHTPHTPMAPNTPLTSHGSNASYFHASSFPLISRDLEKACIHLFWENLDHPWARFSDIPNEALLHMFSHFGTMHRWHSQENENIFDAFKCVLKDRYRDRMKDSSGSTTRHTAGSIGFDQHRRKLEKLMGKPLTQYDVFVKMHDTAESKNKYFEGNHENIEYCSQTAKEALEGYLQGLVNKFGEDPSNRKDDVDVWEESQLRRKGKKKGAIYGIGASDIHFLVLVTPSSQSTQSTQSDNTQQEVDRLRAQVSVMEQQQQQQQMKEQMEMVMRMINMSSHQPRGPPDNPPEDN</sequence>
<dbReference type="AlphaFoldDB" id="A0AA35YCK8"/>
<feature type="coiled-coil region" evidence="1">
    <location>
        <begin position="343"/>
        <end position="370"/>
    </location>
</feature>
<feature type="region of interest" description="Disordered" evidence="2">
    <location>
        <begin position="1"/>
        <end position="35"/>
    </location>
</feature>
<proteinExistence type="predicted"/>
<keyword evidence="4" id="KW-1185">Reference proteome</keyword>
<dbReference type="PANTHER" id="PTHR33411">
    <property type="entry name" value="OS08G0392500 PROTEIN"/>
    <property type="match status" value="1"/>
</dbReference>